<dbReference type="AlphaFoldDB" id="A0AAD4KWU8"/>
<dbReference type="InterPro" id="IPR053037">
    <property type="entry name" value="Pericyclase_pydY-like"/>
</dbReference>
<dbReference type="RefSeq" id="XP_046073126.1">
    <property type="nucleotide sequence ID" value="XM_046213946.1"/>
</dbReference>
<organism evidence="1 2">
    <name type="scientific">Talaromyces proteolyticus</name>
    <dbReference type="NCBI Taxonomy" id="1131652"/>
    <lineage>
        <taxon>Eukaryota</taxon>
        <taxon>Fungi</taxon>
        <taxon>Dikarya</taxon>
        <taxon>Ascomycota</taxon>
        <taxon>Pezizomycotina</taxon>
        <taxon>Eurotiomycetes</taxon>
        <taxon>Eurotiomycetidae</taxon>
        <taxon>Eurotiales</taxon>
        <taxon>Trichocomaceae</taxon>
        <taxon>Talaromyces</taxon>
        <taxon>Talaromyces sect. Bacilispori</taxon>
    </lineage>
</organism>
<comment type="caution">
    <text evidence="1">The sequence shown here is derived from an EMBL/GenBank/DDBJ whole genome shotgun (WGS) entry which is preliminary data.</text>
</comment>
<protein>
    <submittedName>
        <fullName evidence="1">Uncharacterized protein</fullName>
    </submittedName>
</protein>
<name>A0AAD4KWU8_9EURO</name>
<proteinExistence type="predicted"/>
<dbReference type="Proteomes" id="UP001201262">
    <property type="component" value="Unassembled WGS sequence"/>
</dbReference>
<keyword evidence="2" id="KW-1185">Reference proteome</keyword>
<evidence type="ECO:0000313" key="2">
    <source>
        <dbReference type="Proteomes" id="UP001201262"/>
    </source>
</evidence>
<dbReference type="GeneID" id="70244233"/>
<dbReference type="PANTHER" id="PTHR38115">
    <property type="entry name" value="LIPOCALIN-LIKE DOMAIN-CONTAINING PROTEIN"/>
    <property type="match status" value="1"/>
</dbReference>
<gene>
    <name evidence="1" type="ORF">BGW36DRAFT_358185</name>
</gene>
<evidence type="ECO:0000313" key="1">
    <source>
        <dbReference type="EMBL" id="KAH8698662.1"/>
    </source>
</evidence>
<dbReference type="EMBL" id="JAJTJA010000005">
    <property type="protein sequence ID" value="KAH8698662.1"/>
    <property type="molecule type" value="Genomic_DNA"/>
</dbReference>
<reference evidence="1" key="1">
    <citation type="submission" date="2021-12" db="EMBL/GenBank/DDBJ databases">
        <title>Convergent genome expansion in fungi linked to evolution of root-endophyte symbiosis.</title>
        <authorList>
            <consortium name="DOE Joint Genome Institute"/>
            <person name="Ke Y.-H."/>
            <person name="Bonito G."/>
            <person name="Liao H.-L."/>
            <person name="Looney B."/>
            <person name="Rojas-Flechas A."/>
            <person name="Nash J."/>
            <person name="Hameed K."/>
            <person name="Schadt C."/>
            <person name="Martin F."/>
            <person name="Crous P.W."/>
            <person name="Miettinen O."/>
            <person name="Magnuson J.K."/>
            <person name="Labbe J."/>
            <person name="Jacobson D."/>
            <person name="Doktycz M.J."/>
            <person name="Veneault-Fourrey C."/>
            <person name="Kuo A."/>
            <person name="Mondo S."/>
            <person name="Calhoun S."/>
            <person name="Riley R."/>
            <person name="Ohm R."/>
            <person name="LaButti K."/>
            <person name="Andreopoulos B."/>
            <person name="Pangilinan J."/>
            <person name="Nolan M."/>
            <person name="Tritt A."/>
            <person name="Clum A."/>
            <person name="Lipzen A."/>
            <person name="Daum C."/>
            <person name="Barry K."/>
            <person name="Grigoriev I.V."/>
            <person name="Vilgalys R."/>
        </authorList>
    </citation>
    <scope>NUCLEOTIDE SEQUENCE</scope>
    <source>
        <strain evidence="1">PMI_201</strain>
    </source>
</reference>
<dbReference type="PANTHER" id="PTHR38115:SF1">
    <property type="entry name" value="LIPOCALIN-LIKE DOMAIN-CONTAINING PROTEIN"/>
    <property type="match status" value="1"/>
</dbReference>
<sequence length="160" mass="18095">MAASVNKTTKNLNGTWILPRNQNKELSDSADPGLQIQDIGYFIRSIICVVPITIEVKQYEGLPKLSSTVSGLVIHIDIDQRATSVSPSEELRCLGNLPRNHSDWLFGNVKEQTCRISFEEINDEFLKSSWLVEEYGKSLIRSYTISEDKGWQVYLTAGTW</sequence>
<accession>A0AAD4KWU8</accession>